<dbReference type="WBParaSite" id="PSU_v2.g7936.t1">
    <property type="protein sequence ID" value="PSU_v2.g7936.t1"/>
    <property type="gene ID" value="PSU_v2.g7936"/>
</dbReference>
<dbReference type="PANTHER" id="PTHR24055">
    <property type="entry name" value="MITOGEN-ACTIVATED PROTEIN KINASE"/>
    <property type="match status" value="1"/>
</dbReference>
<evidence type="ECO:0000256" key="2">
    <source>
        <dbReference type="ARBA" id="ARBA00022840"/>
    </source>
</evidence>
<evidence type="ECO:0000313" key="6">
    <source>
        <dbReference type="WBParaSite" id="PSU_v2.g7936.t1"/>
    </source>
</evidence>
<dbReference type="PROSITE" id="PS50011">
    <property type="entry name" value="PROTEIN_KINASE_DOM"/>
    <property type="match status" value="1"/>
</dbReference>
<feature type="region of interest" description="Disordered" evidence="3">
    <location>
        <begin position="377"/>
        <end position="402"/>
    </location>
</feature>
<feature type="domain" description="Protein kinase" evidence="4">
    <location>
        <begin position="1"/>
        <end position="330"/>
    </location>
</feature>
<keyword evidence="2" id="KW-0067">ATP-binding</keyword>
<protein>
    <submittedName>
        <fullName evidence="6">Protein kinase domain-containing protein</fullName>
    </submittedName>
</protein>
<feature type="compositionally biased region" description="Basic and acidic residues" evidence="3">
    <location>
        <begin position="377"/>
        <end position="387"/>
    </location>
</feature>
<dbReference type="SUPFAM" id="SSF56112">
    <property type="entry name" value="Protein kinase-like (PK-like)"/>
    <property type="match status" value="1"/>
</dbReference>
<dbReference type="InterPro" id="IPR000719">
    <property type="entry name" value="Prot_kinase_dom"/>
</dbReference>
<accession>A0A914Z7R2</accession>
<evidence type="ECO:0000256" key="1">
    <source>
        <dbReference type="ARBA" id="ARBA00022741"/>
    </source>
</evidence>
<dbReference type="Gene3D" id="1.10.510.10">
    <property type="entry name" value="Transferase(Phosphotransferase) domain 1"/>
    <property type="match status" value="1"/>
</dbReference>
<keyword evidence="1" id="KW-0547">Nucleotide-binding</keyword>
<organism evidence="5 6">
    <name type="scientific">Panagrolaimus superbus</name>
    <dbReference type="NCBI Taxonomy" id="310955"/>
    <lineage>
        <taxon>Eukaryota</taxon>
        <taxon>Metazoa</taxon>
        <taxon>Ecdysozoa</taxon>
        <taxon>Nematoda</taxon>
        <taxon>Chromadorea</taxon>
        <taxon>Rhabditida</taxon>
        <taxon>Tylenchina</taxon>
        <taxon>Panagrolaimomorpha</taxon>
        <taxon>Panagrolaimoidea</taxon>
        <taxon>Panagrolaimidae</taxon>
        <taxon>Panagrolaimus</taxon>
    </lineage>
</organism>
<dbReference type="Gene3D" id="3.30.200.20">
    <property type="entry name" value="Phosphorylase Kinase, domain 1"/>
    <property type="match status" value="1"/>
</dbReference>
<evidence type="ECO:0000259" key="4">
    <source>
        <dbReference type="PROSITE" id="PS50011"/>
    </source>
</evidence>
<name>A0A914Z7R2_9BILA</name>
<dbReference type="GO" id="GO:0004672">
    <property type="term" value="F:protein kinase activity"/>
    <property type="evidence" value="ECO:0007669"/>
    <property type="project" value="InterPro"/>
</dbReference>
<dbReference type="InterPro" id="IPR050117">
    <property type="entry name" value="MAPK"/>
</dbReference>
<reference evidence="6" key="1">
    <citation type="submission" date="2022-11" db="UniProtKB">
        <authorList>
            <consortium name="WormBaseParasite"/>
        </authorList>
    </citation>
    <scope>IDENTIFICATION</scope>
</reference>
<sequence length="402" mass="46446">MHDNMASTEKESAMVETFANAEKPEGMLSRYSIKSIPSEELKNGKMVAFDEVIKTFVNIRLDTVPYSSEINYRKIVRELELCVKLFHKNIINILNLFSPQQSSASFSSFFIVYNYMDYTLSHLIETRDWLQQRNKSTGAERLSFIAFQLFCAVDYLHKAGICHRDLRPETIMVNKKCRLKIAQLGNARHVSEIAELPHETDSYGYYAPEIFYEVKTQKNNWIKAKKNLDEFKPQMPPNPSSDVWSLGIILYEIVSGEKLFPDLNDKTDNPYEQVVKVAKDLPIKINAECFPSSDHSKLKPHHGHALLQRLIATAPETRITVKQALNVEYVRWVRMEGDIGVPPPQCITVGLDKVRFSLNDWKDNLFQMIKDYERTKDINKWEPKLPPEDSFPEPTQKKPLGK</sequence>
<evidence type="ECO:0000256" key="3">
    <source>
        <dbReference type="SAM" id="MobiDB-lite"/>
    </source>
</evidence>
<evidence type="ECO:0000313" key="5">
    <source>
        <dbReference type="Proteomes" id="UP000887577"/>
    </source>
</evidence>
<dbReference type="InterPro" id="IPR011009">
    <property type="entry name" value="Kinase-like_dom_sf"/>
</dbReference>
<dbReference type="AlphaFoldDB" id="A0A914Z7R2"/>
<dbReference type="Pfam" id="PF00069">
    <property type="entry name" value="Pkinase"/>
    <property type="match status" value="1"/>
</dbReference>
<keyword evidence="5" id="KW-1185">Reference proteome</keyword>
<proteinExistence type="predicted"/>
<dbReference type="Proteomes" id="UP000887577">
    <property type="component" value="Unplaced"/>
</dbReference>
<dbReference type="GO" id="GO:0005524">
    <property type="term" value="F:ATP binding"/>
    <property type="evidence" value="ECO:0007669"/>
    <property type="project" value="UniProtKB-KW"/>
</dbReference>